<comment type="caution">
    <text evidence="1">The sequence shown here is derived from an EMBL/GenBank/DDBJ whole genome shotgun (WGS) entry which is preliminary data.</text>
</comment>
<feature type="non-terminal residue" evidence="1">
    <location>
        <position position="1"/>
    </location>
</feature>
<accession>X0USW8</accession>
<dbReference type="AlphaFoldDB" id="X0USW8"/>
<reference evidence="1" key="1">
    <citation type="journal article" date="2014" name="Front. Microbiol.">
        <title>High frequency of phylogenetically diverse reductive dehalogenase-homologous genes in deep subseafloor sedimentary metagenomes.</title>
        <authorList>
            <person name="Kawai M."/>
            <person name="Futagami T."/>
            <person name="Toyoda A."/>
            <person name="Takaki Y."/>
            <person name="Nishi S."/>
            <person name="Hori S."/>
            <person name="Arai W."/>
            <person name="Tsubouchi T."/>
            <person name="Morono Y."/>
            <person name="Uchiyama I."/>
            <person name="Ito T."/>
            <person name="Fujiyama A."/>
            <person name="Inagaki F."/>
            <person name="Takami H."/>
        </authorList>
    </citation>
    <scope>NUCLEOTIDE SEQUENCE</scope>
    <source>
        <strain evidence="1">Expedition CK06-06</strain>
    </source>
</reference>
<proteinExistence type="predicted"/>
<gene>
    <name evidence="1" type="ORF">S01H1_46550</name>
</gene>
<organism evidence="1">
    <name type="scientific">marine sediment metagenome</name>
    <dbReference type="NCBI Taxonomy" id="412755"/>
    <lineage>
        <taxon>unclassified sequences</taxon>
        <taxon>metagenomes</taxon>
        <taxon>ecological metagenomes</taxon>
    </lineage>
</organism>
<evidence type="ECO:0000313" key="1">
    <source>
        <dbReference type="EMBL" id="GAG08815.1"/>
    </source>
</evidence>
<dbReference type="EMBL" id="BARS01029809">
    <property type="protein sequence ID" value="GAG08815.1"/>
    <property type="molecule type" value="Genomic_DNA"/>
</dbReference>
<name>X0USW8_9ZZZZ</name>
<sequence>LSIPFTGNNMEGYANLTPGDYPISDDVPLLHEYPFKKNMGVSENTYEDNSTYYPVFGSSYGQYTNNVRYWATPNNGQCSPAEFCGGLYDDKKIEVPEQPKEIPFSSPDIRVNYYGSHNLECPSSMEDDE</sequence>
<protein>
    <submittedName>
        <fullName evidence="1">Uncharacterized protein</fullName>
    </submittedName>
</protein>